<proteinExistence type="predicted"/>
<dbReference type="Pfam" id="PF02892">
    <property type="entry name" value="zf-BED"/>
    <property type="match status" value="1"/>
</dbReference>
<dbReference type="GO" id="GO:0046983">
    <property type="term" value="F:protein dimerization activity"/>
    <property type="evidence" value="ECO:0007669"/>
    <property type="project" value="InterPro"/>
</dbReference>
<reference evidence="12" key="1">
    <citation type="submission" date="2016-05" db="EMBL/GenBank/DDBJ databases">
        <authorList>
            <person name="Lavstsen T."/>
            <person name="Jespersen J.S."/>
        </authorList>
    </citation>
    <scope>NUCLEOTIDE SEQUENCE</scope>
    <source>
        <tissue evidence="12">Brain</tissue>
    </source>
</reference>
<evidence type="ECO:0000256" key="5">
    <source>
        <dbReference type="ARBA" id="ARBA00023015"/>
    </source>
</evidence>
<dbReference type="SMART" id="SM00614">
    <property type="entry name" value="ZnF_BED"/>
    <property type="match status" value="1"/>
</dbReference>
<keyword evidence="6" id="KW-0238">DNA-binding</keyword>
<feature type="domain" description="BED-type" evidence="11">
    <location>
        <begin position="4"/>
        <end position="56"/>
    </location>
</feature>
<dbReference type="PANTHER" id="PTHR46481">
    <property type="entry name" value="ZINC FINGER BED DOMAIN-CONTAINING PROTEIN 4"/>
    <property type="match status" value="1"/>
</dbReference>
<keyword evidence="7" id="KW-0804">Transcription</keyword>
<evidence type="ECO:0000256" key="1">
    <source>
        <dbReference type="ARBA" id="ARBA00004123"/>
    </source>
</evidence>
<dbReference type="Pfam" id="PF05699">
    <property type="entry name" value="Dimer_Tnp_hAT"/>
    <property type="match status" value="1"/>
</dbReference>
<dbReference type="SUPFAM" id="SSF57667">
    <property type="entry name" value="beta-beta-alpha zinc fingers"/>
    <property type="match status" value="1"/>
</dbReference>
<evidence type="ECO:0000256" key="10">
    <source>
        <dbReference type="SAM" id="MobiDB-lite"/>
    </source>
</evidence>
<keyword evidence="4" id="KW-0862">Zinc</keyword>
<evidence type="ECO:0000256" key="8">
    <source>
        <dbReference type="ARBA" id="ARBA00023242"/>
    </source>
</evidence>
<feature type="compositionally biased region" description="Polar residues" evidence="10">
    <location>
        <begin position="67"/>
        <end position="82"/>
    </location>
</feature>
<comment type="subcellular location">
    <subcellularLocation>
        <location evidence="1">Nucleus</location>
    </subcellularLocation>
</comment>
<evidence type="ECO:0000313" key="12">
    <source>
        <dbReference type="EMBL" id="SBP12062.1"/>
    </source>
</evidence>
<evidence type="ECO:0000256" key="4">
    <source>
        <dbReference type="ARBA" id="ARBA00022833"/>
    </source>
</evidence>
<dbReference type="InterPro" id="IPR052035">
    <property type="entry name" value="ZnF_BED_domain_contain"/>
</dbReference>
<dbReference type="EMBL" id="HADW01010662">
    <property type="protein sequence ID" value="SBP12062.1"/>
    <property type="molecule type" value="Transcribed_RNA"/>
</dbReference>
<dbReference type="InterPro" id="IPR012337">
    <property type="entry name" value="RNaseH-like_sf"/>
</dbReference>
<dbReference type="InterPro" id="IPR003656">
    <property type="entry name" value="Znf_BED"/>
</dbReference>
<dbReference type="PANTHER" id="PTHR46481:SF9">
    <property type="entry name" value="ZINC FINGER BED DOMAIN-CONTAINING PROTEIN 1-LIKE"/>
    <property type="match status" value="1"/>
</dbReference>
<feature type="region of interest" description="Disordered" evidence="10">
    <location>
        <begin position="66"/>
        <end position="109"/>
    </location>
</feature>
<evidence type="ECO:0000256" key="2">
    <source>
        <dbReference type="ARBA" id="ARBA00022723"/>
    </source>
</evidence>
<dbReference type="InterPro" id="IPR036236">
    <property type="entry name" value="Znf_C2H2_sf"/>
</dbReference>
<accession>A0A1A7X1S5</accession>
<evidence type="ECO:0000256" key="9">
    <source>
        <dbReference type="PROSITE-ProRule" id="PRU00027"/>
    </source>
</evidence>
<evidence type="ECO:0000256" key="6">
    <source>
        <dbReference type="ARBA" id="ARBA00023125"/>
    </source>
</evidence>
<dbReference type="AlphaFoldDB" id="A0A1A7X1S5"/>
<reference evidence="12" key="2">
    <citation type="submission" date="2016-06" db="EMBL/GenBank/DDBJ databases">
        <title>The genome of a short-lived fish provides insights into sex chromosome evolution and the genetic control of aging.</title>
        <authorList>
            <person name="Reichwald K."/>
            <person name="Felder M."/>
            <person name="Petzold A."/>
            <person name="Koch P."/>
            <person name="Groth M."/>
            <person name="Platzer M."/>
        </authorList>
    </citation>
    <scope>NUCLEOTIDE SEQUENCE</scope>
    <source>
        <tissue evidence="12">Brain</tissue>
    </source>
</reference>
<dbReference type="GO" id="GO:0005634">
    <property type="term" value="C:nucleus"/>
    <property type="evidence" value="ECO:0007669"/>
    <property type="project" value="UniProtKB-SubCell"/>
</dbReference>
<dbReference type="SUPFAM" id="SSF53098">
    <property type="entry name" value="Ribonuclease H-like"/>
    <property type="match status" value="1"/>
</dbReference>
<dbReference type="PROSITE" id="PS50808">
    <property type="entry name" value="ZF_BED"/>
    <property type="match status" value="1"/>
</dbReference>
<protein>
    <recommendedName>
        <fullName evidence="11">BED-type domain-containing protein</fullName>
    </recommendedName>
</protein>
<keyword evidence="2" id="KW-0479">Metal-binding</keyword>
<keyword evidence="8" id="KW-0539">Nucleus</keyword>
<evidence type="ECO:0000256" key="7">
    <source>
        <dbReference type="ARBA" id="ARBA00023163"/>
    </source>
</evidence>
<name>A0A1A7X1S5_9TELE</name>
<gene>
    <name evidence="12" type="primary">CABZ01003296.1</name>
</gene>
<sequence length="447" mass="50289">MADRKRSKVWLHFNKCSDNGDYARCNLCGMKYKATGGNTSNLRKHLVKHKIFLKAEECTIFARPTRTDVTSAPSPASDTGETGSAAGGDNSDNDSSEASSSSSAAGPAVRVKAAMVTPFTKAKETAFTRQRTGLDEHSLILDVRTRWNSLFLMVERFIEQYPAIQAASRDPRIKKAMDRDRLLRVSDDDMSKCEDFVDTMRVLYTSTLAVSADRSATAGQILPILDKLRAKFEVKDEDSAFKKAIKEKVWADLSHRYTEETNKELRLFLEEATALDPRFKGKIQDEAVWTRLENEAVVLFTGDKIGEVTQQEGEEVAEGEEMPEAPEKRKKKLSALGELFQDEDQEVLFQREIDTQAPSLAEKAKNELLIYQRFPAVLSSVHPLLWWWQKRDQMPMLASLAKKYLCVQASSTPSERVFSTAGDTVSVERARLLPEKVDMLVFLKKNG</sequence>
<keyword evidence="5" id="KW-0805">Transcription regulation</keyword>
<feature type="compositionally biased region" description="Low complexity" evidence="10">
    <location>
        <begin position="96"/>
        <end position="106"/>
    </location>
</feature>
<evidence type="ECO:0000259" key="11">
    <source>
        <dbReference type="PROSITE" id="PS50808"/>
    </source>
</evidence>
<dbReference type="InterPro" id="IPR008906">
    <property type="entry name" value="HATC_C_dom"/>
</dbReference>
<keyword evidence="3 9" id="KW-0863">Zinc-finger</keyword>
<dbReference type="GO" id="GO:0003677">
    <property type="term" value="F:DNA binding"/>
    <property type="evidence" value="ECO:0007669"/>
    <property type="project" value="UniProtKB-KW"/>
</dbReference>
<evidence type="ECO:0000256" key="3">
    <source>
        <dbReference type="ARBA" id="ARBA00022771"/>
    </source>
</evidence>
<organism evidence="12">
    <name type="scientific">Iconisemion striatum</name>
    <dbReference type="NCBI Taxonomy" id="60296"/>
    <lineage>
        <taxon>Eukaryota</taxon>
        <taxon>Metazoa</taxon>
        <taxon>Chordata</taxon>
        <taxon>Craniata</taxon>
        <taxon>Vertebrata</taxon>
        <taxon>Euteleostomi</taxon>
        <taxon>Actinopterygii</taxon>
        <taxon>Neopterygii</taxon>
        <taxon>Teleostei</taxon>
        <taxon>Neoteleostei</taxon>
        <taxon>Acanthomorphata</taxon>
        <taxon>Ovalentaria</taxon>
        <taxon>Atherinomorphae</taxon>
        <taxon>Cyprinodontiformes</taxon>
        <taxon>Nothobranchiidae</taxon>
        <taxon>Iconisemion</taxon>
    </lineage>
</organism>
<dbReference type="GO" id="GO:0009791">
    <property type="term" value="P:post-embryonic development"/>
    <property type="evidence" value="ECO:0007669"/>
    <property type="project" value="UniProtKB-ARBA"/>
</dbReference>
<dbReference type="GO" id="GO:0008270">
    <property type="term" value="F:zinc ion binding"/>
    <property type="evidence" value="ECO:0007669"/>
    <property type="project" value="UniProtKB-KW"/>
</dbReference>